<dbReference type="RefSeq" id="WP_150401776.1">
    <property type="nucleotide sequence ID" value="NZ_VXLC01000003.1"/>
</dbReference>
<evidence type="ECO:0000313" key="11">
    <source>
        <dbReference type="Proteomes" id="UP000323876"/>
    </source>
</evidence>
<feature type="region of interest" description="Disordered" evidence="8">
    <location>
        <begin position="442"/>
        <end position="494"/>
    </location>
</feature>
<feature type="transmembrane region" description="Helical" evidence="9">
    <location>
        <begin position="385"/>
        <end position="405"/>
    </location>
</feature>
<keyword evidence="4" id="KW-1003">Cell membrane</keyword>
<evidence type="ECO:0000256" key="7">
    <source>
        <dbReference type="ARBA" id="ARBA00023136"/>
    </source>
</evidence>
<feature type="transmembrane region" description="Helical" evidence="9">
    <location>
        <begin position="137"/>
        <end position="156"/>
    </location>
</feature>
<dbReference type="PANTHER" id="PTHR42810">
    <property type="entry name" value="PURINE PERMEASE C1399.01C-RELATED"/>
    <property type="match status" value="1"/>
</dbReference>
<dbReference type="NCBIfam" id="TIGR03173">
    <property type="entry name" value="pbuX"/>
    <property type="match status" value="1"/>
</dbReference>
<feature type="transmembrane region" description="Helical" evidence="9">
    <location>
        <begin position="177"/>
        <end position="194"/>
    </location>
</feature>
<feature type="compositionally biased region" description="Basic and acidic residues" evidence="8">
    <location>
        <begin position="455"/>
        <end position="466"/>
    </location>
</feature>
<dbReference type="EMBL" id="VXLC01000003">
    <property type="protein sequence ID" value="KAA8889503.1"/>
    <property type="molecule type" value="Genomic_DNA"/>
</dbReference>
<feature type="transmembrane region" description="Helical" evidence="9">
    <location>
        <begin position="29"/>
        <end position="51"/>
    </location>
</feature>
<evidence type="ECO:0000256" key="5">
    <source>
        <dbReference type="ARBA" id="ARBA00022692"/>
    </source>
</evidence>
<keyword evidence="7 9" id="KW-0472">Membrane</keyword>
<keyword evidence="6 9" id="KW-1133">Transmembrane helix</keyword>
<feature type="transmembrane region" description="Helical" evidence="9">
    <location>
        <begin position="353"/>
        <end position="373"/>
    </location>
</feature>
<protein>
    <submittedName>
        <fullName evidence="10">Purine permease</fullName>
    </submittedName>
</protein>
<evidence type="ECO:0000256" key="8">
    <source>
        <dbReference type="SAM" id="MobiDB-lite"/>
    </source>
</evidence>
<evidence type="ECO:0000256" key="9">
    <source>
        <dbReference type="SAM" id="Phobius"/>
    </source>
</evidence>
<dbReference type="InterPro" id="IPR006043">
    <property type="entry name" value="NCS2"/>
</dbReference>
<name>A0A5N0EKH7_9NOCA</name>
<dbReference type="Pfam" id="PF00860">
    <property type="entry name" value="Xan_ur_permease"/>
    <property type="match status" value="1"/>
</dbReference>
<feature type="transmembrane region" description="Helical" evidence="9">
    <location>
        <begin position="324"/>
        <end position="347"/>
    </location>
</feature>
<accession>A0A5N0EKH7</accession>
<evidence type="ECO:0000256" key="1">
    <source>
        <dbReference type="ARBA" id="ARBA00004651"/>
    </source>
</evidence>
<evidence type="ECO:0000256" key="4">
    <source>
        <dbReference type="ARBA" id="ARBA00022475"/>
    </source>
</evidence>
<reference evidence="10 11" key="1">
    <citation type="submission" date="2019-09" db="EMBL/GenBank/DDBJ databases">
        <authorList>
            <person name="Wang X."/>
        </authorList>
    </citation>
    <scope>NUCLEOTIDE SEQUENCE [LARGE SCALE GENOMIC DNA]</scope>
    <source>
        <strain evidence="10 11">CICC 11023</strain>
    </source>
</reference>
<organism evidence="10 11">
    <name type="scientific">Nocardia colli</name>
    <dbReference type="NCBI Taxonomy" id="2545717"/>
    <lineage>
        <taxon>Bacteria</taxon>
        <taxon>Bacillati</taxon>
        <taxon>Actinomycetota</taxon>
        <taxon>Actinomycetes</taxon>
        <taxon>Mycobacteriales</taxon>
        <taxon>Nocardiaceae</taxon>
        <taxon>Nocardia</taxon>
    </lineage>
</organism>
<dbReference type="GO" id="GO:0042907">
    <property type="term" value="F:xanthine transmembrane transporter activity"/>
    <property type="evidence" value="ECO:0007669"/>
    <property type="project" value="TreeGrafter"/>
</dbReference>
<comment type="subcellular location">
    <subcellularLocation>
        <location evidence="1">Cell membrane</location>
        <topology evidence="1">Multi-pass membrane protein</topology>
    </subcellularLocation>
</comment>
<dbReference type="OrthoDB" id="9805749at2"/>
<feature type="transmembrane region" description="Helical" evidence="9">
    <location>
        <begin position="230"/>
        <end position="254"/>
    </location>
</feature>
<keyword evidence="11" id="KW-1185">Reference proteome</keyword>
<evidence type="ECO:0000256" key="6">
    <source>
        <dbReference type="ARBA" id="ARBA00022989"/>
    </source>
</evidence>
<feature type="transmembrane region" description="Helical" evidence="9">
    <location>
        <begin position="295"/>
        <end position="317"/>
    </location>
</feature>
<evidence type="ECO:0000313" key="10">
    <source>
        <dbReference type="EMBL" id="KAA8889503.1"/>
    </source>
</evidence>
<evidence type="ECO:0000256" key="2">
    <source>
        <dbReference type="ARBA" id="ARBA00008821"/>
    </source>
</evidence>
<evidence type="ECO:0000256" key="3">
    <source>
        <dbReference type="ARBA" id="ARBA00022448"/>
    </source>
</evidence>
<keyword evidence="5 9" id="KW-0812">Transmembrane</keyword>
<proteinExistence type="inferred from homology"/>
<dbReference type="InterPro" id="IPR006042">
    <property type="entry name" value="Xan_ur_permease"/>
</dbReference>
<feature type="transmembrane region" description="Helical" evidence="9">
    <location>
        <begin position="411"/>
        <end position="433"/>
    </location>
</feature>
<dbReference type="PROSITE" id="PS01116">
    <property type="entry name" value="XANTH_URACIL_PERMASE"/>
    <property type="match status" value="1"/>
</dbReference>
<dbReference type="GO" id="GO:0005886">
    <property type="term" value="C:plasma membrane"/>
    <property type="evidence" value="ECO:0007669"/>
    <property type="project" value="UniProtKB-SubCell"/>
</dbReference>
<dbReference type="NCBIfam" id="NF037981">
    <property type="entry name" value="NCS2_1"/>
    <property type="match status" value="1"/>
</dbReference>
<dbReference type="AlphaFoldDB" id="A0A5N0EKH7"/>
<dbReference type="PANTHER" id="PTHR42810:SF4">
    <property type="entry name" value="URIC ACID TRANSPORTER UACT"/>
    <property type="match status" value="1"/>
</dbReference>
<gene>
    <name evidence="10" type="ORF">F3087_11325</name>
</gene>
<keyword evidence="3" id="KW-0813">Transport</keyword>
<comment type="similarity">
    <text evidence="2">Belongs to the nucleobase:cation symporter-2 (NCS2) (TC 2.A.40) family.</text>
</comment>
<comment type="caution">
    <text evidence="10">The sequence shown here is derived from an EMBL/GenBank/DDBJ whole genome shotgun (WGS) entry which is preliminary data.</text>
</comment>
<sequence>MKFRARSATAGSRDPVDTVPPLRHLVPLAVQHVIVAYSGMVTLPLVIGLGIGLSPAQITTLVTANVFVSGLATLLQTLGLFNVGVKLPIVMGSTFTGIAPAIIVGTSAGLPAVFGATIVVGVLTWVIAPWFAELTRFFPPIVTGTTIAIIGFSLVPKTATLIAGSATAAGHGGAKRLLLALGTIVLVVLLERVARPTIGRFAILIALVVGTSVAWPLGLTDFSATADAPIFGVVQPFSFGTPTFVLAAILPMLVVQVVNMVESTGDTLATGVVVGRAVGPPDIARALRADGVGTAIAGIFSSFTFVTFGGNVGLVSITRVMSRYVVATAGAILVIIGLMPKLGAVVASLPGPVLGGIGMVMFGTVGAIGIKFMMAADFTRPRNHLIVAIAFGFGLMPVGNPDFYAHLPGPLQTVLTSGIAAGGIAAFLLNLLLNGIPRDQLDHTELDDAQPGHAEASRPDPDRAEAGHPVSTAENGSAPGEPAPDAQPTSRELS</sequence>
<dbReference type="InterPro" id="IPR017588">
    <property type="entry name" value="UacT-like"/>
</dbReference>
<dbReference type="Proteomes" id="UP000323876">
    <property type="component" value="Unassembled WGS sequence"/>
</dbReference>
<dbReference type="NCBIfam" id="TIGR00801">
    <property type="entry name" value="ncs2"/>
    <property type="match status" value="1"/>
</dbReference>
<feature type="transmembrane region" description="Helical" evidence="9">
    <location>
        <begin position="58"/>
        <end position="81"/>
    </location>
</feature>
<feature type="transmembrane region" description="Helical" evidence="9">
    <location>
        <begin position="200"/>
        <end position="218"/>
    </location>
</feature>